<evidence type="ECO:0000313" key="2">
    <source>
        <dbReference type="Proteomes" id="UP000221165"/>
    </source>
</evidence>
<protein>
    <submittedName>
        <fullName evidence="1">Uncharacterized protein</fullName>
    </submittedName>
</protein>
<dbReference type="AlphaFoldDB" id="A0A2C6KNX3"/>
<dbReference type="Proteomes" id="UP000221165">
    <property type="component" value="Unassembled WGS sequence"/>
</dbReference>
<comment type="caution">
    <text evidence="1">The sequence shown here is derived from an EMBL/GenBank/DDBJ whole genome shotgun (WGS) entry which is preliminary data.</text>
</comment>
<dbReference type="EMBL" id="MIGC01004438">
    <property type="protein sequence ID" value="PHJ18076.1"/>
    <property type="molecule type" value="Genomic_DNA"/>
</dbReference>
<dbReference type="RefSeq" id="XP_067919786.1">
    <property type="nucleotide sequence ID" value="XM_068068241.1"/>
</dbReference>
<gene>
    <name evidence="1" type="ORF">CSUI_008102</name>
</gene>
<reference evidence="1 2" key="1">
    <citation type="journal article" date="2017" name="Int. J. Parasitol.">
        <title>The genome of the protozoan parasite Cystoisospora suis and a reverse vaccinology approach to identify vaccine candidates.</title>
        <authorList>
            <person name="Palmieri N."/>
            <person name="Shrestha A."/>
            <person name="Ruttkowski B."/>
            <person name="Beck T."/>
            <person name="Vogl C."/>
            <person name="Tomley F."/>
            <person name="Blake D.P."/>
            <person name="Joachim A."/>
        </authorList>
    </citation>
    <scope>NUCLEOTIDE SEQUENCE [LARGE SCALE GENOMIC DNA]</scope>
    <source>
        <strain evidence="1 2">Wien I</strain>
    </source>
</reference>
<evidence type="ECO:0000313" key="1">
    <source>
        <dbReference type="EMBL" id="PHJ18076.1"/>
    </source>
</evidence>
<dbReference type="GeneID" id="94431452"/>
<dbReference type="VEuPathDB" id="ToxoDB:CSUI_008102"/>
<accession>A0A2C6KNX3</accession>
<keyword evidence="2" id="KW-1185">Reference proteome</keyword>
<proteinExistence type="predicted"/>
<organism evidence="1 2">
    <name type="scientific">Cystoisospora suis</name>
    <dbReference type="NCBI Taxonomy" id="483139"/>
    <lineage>
        <taxon>Eukaryota</taxon>
        <taxon>Sar</taxon>
        <taxon>Alveolata</taxon>
        <taxon>Apicomplexa</taxon>
        <taxon>Conoidasida</taxon>
        <taxon>Coccidia</taxon>
        <taxon>Eucoccidiorida</taxon>
        <taxon>Eimeriorina</taxon>
        <taxon>Sarcocystidae</taxon>
        <taxon>Cystoisospora</taxon>
    </lineage>
</organism>
<sequence>MEVAVVWIFSTILCQRVKLSLEHERLIMRGSSQCCTRVWSQDRVNEKYMQVVSAFLRDCPVT</sequence>
<name>A0A2C6KNX3_9APIC</name>